<feature type="compositionally biased region" description="Pro residues" evidence="6">
    <location>
        <begin position="178"/>
        <end position="191"/>
    </location>
</feature>
<dbReference type="GO" id="GO:0005634">
    <property type="term" value="C:nucleus"/>
    <property type="evidence" value="ECO:0007669"/>
    <property type="project" value="InterPro"/>
</dbReference>
<dbReference type="InterPro" id="IPR007728">
    <property type="entry name" value="Pre-SET_dom"/>
</dbReference>
<feature type="domain" description="Pre-SET" evidence="8">
    <location>
        <begin position="850"/>
        <end position="943"/>
    </location>
</feature>
<dbReference type="GO" id="GO:0005694">
    <property type="term" value="C:chromosome"/>
    <property type="evidence" value="ECO:0007669"/>
    <property type="project" value="UniProtKB-SubCell"/>
</dbReference>
<dbReference type="Proteomes" id="UP000822688">
    <property type="component" value="Chromosome 1"/>
</dbReference>
<dbReference type="SUPFAM" id="SSF82199">
    <property type="entry name" value="SET domain"/>
    <property type="match status" value="1"/>
</dbReference>
<dbReference type="Gene3D" id="2.170.270.10">
    <property type="entry name" value="SET domain"/>
    <property type="match status" value="1"/>
</dbReference>
<dbReference type="InterPro" id="IPR046341">
    <property type="entry name" value="SET_dom_sf"/>
</dbReference>
<dbReference type="PROSITE" id="PS50868">
    <property type="entry name" value="POST_SET"/>
    <property type="match status" value="1"/>
</dbReference>
<dbReference type="PANTHER" id="PTHR46450:SF24">
    <property type="entry name" value="HISTONE-LYSINE N-METHYLTRANSFERASE SUVR4"/>
    <property type="match status" value="1"/>
</dbReference>
<dbReference type="Gene3D" id="1.10.8.850">
    <property type="entry name" value="Histone-lysine N methyltransferase , C-terminal domain-like"/>
    <property type="match status" value="1"/>
</dbReference>
<evidence type="ECO:0000259" key="8">
    <source>
        <dbReference type="PROSITE" id="PS50867"/>
    </source>
</evidence>
<dbReference type="GO" id="GO:0008270">
    <property type="term" value="F:zinc ion binding"/>
    <property type="evidence" value="ECO:0007669"/>
    <property type="project" value="InterPro"/>
</dbReference>
<keyword evidence="5" id="KW-0949">S-adenosyl-L-methionine</keyword>
<dbReference type="SMART" id="SM00468">
    <property type="entry name" value="PreSET"/>
    <property type="match status" value="1"/>
</dbReference>
<accession>A0A8T0J761</accession>
<keyword evidence="2" id="KW-0158">Chromosome</keyword>
<evidence type="ECO:0000256" key="2">
    <source>
        <dbReference type="ARBA" id="ARBA00022454"/>
    </source>
</evidence>
<evidence type="ECO:0000313" key="11">
    <source>
        <dbReference type="Proteomes" id="UP000822688"/>
    </source>
</evidence>
<name>A0A8T0J761_CERPU</name>
<evidence type="ECO:0000256" key="1">
    <source>
        <dbReference type="ARBA" id="ARBA00004286"/>
    </source>
</evidence>
<feature type="compositionally biased region" description="Basic and acidic residues" evidence="6">
    <location>
        <begin position="113"/>
        <end position="131"/>
    </location>
</feature>
<evidence type="ECO:0000256" key="5">
    <source>
        <dbReference type="ARBA" id="ARBA00022691"/>
    </source>
</evidence>
<proteinExistence type="predicted"/>
<dbReference type="EMBL" id="CM026421">
    <property type="protein sequence ID" value="KAG0590799.1"/>
    <property type="molecule type" value="Genomic_DNA"/>
</dbReference>
<dbReference type="InterPro" id="IPR018848">
    <property type="entry name" value="WIYLD_domain"/>
</dbReference>
<dbReference type="GO" id="GO:0032259">
    <property type="term" value="P:methylation"/>
    <property type="evidence" value="ECO:0007669"/>
    <property type="project" value="UniProtKB-KW"/>
</dbReference>
<dbReference type="CDD" id="cd10538">
    <property type="entry name" value="SET_SETDB-like"/>
    <property type="match status" value="1"/>
</dbReference>
<feature type="compositionally biased region" description="Basic and acidic residues" evidence="6">
    <location>
        <begin position="770"/>
        <end position="781"/>
    </location>
</feature>
<feature type="domain" description="SET" evidence="7">
    <location>
        <begin position="946"/>
        <end position="1080"/>
    </location>
</feature>
<evidence type="ECO:0000256" key="6">
    <source>
        <dbReference type="SAM" id="MobiDB-lite"/>
    </source>
</evidence>
<sequence>MADAEDQEEVEQNELDRQIRTSKALQAMERELQLSTAVVMPVLLKLLKTFDGKWVHIEDENYRVLADAIFQQQESAETEKAPGSSSGGRKGNGKKKGPLAMRASPRRAPRNSKRAESDDSDENGHSQELIRRSKRVPAEAFTHAAGMASLERAVVSKRGRPSTAARQTAADVDDDPAWEPPLALPAPPRATPPQQCQEPQLGGERRQPRRASTGAQFEIQFEKQFEKQVTTMERGTQTEAADFEASTLQELIQPTAMICYEEPNEPIQEPVAPPTPITQQPDVQPMAFVKPEAQQILSHVVPLKCRLGEVCHKCEKPKAIVPGEKSKPPSNSLVSDPLTSLVFDPSRVKVEGGAASDSKREDMPLMCLNPEPLQTMVPTSHQPLALAAMEHFEVHSPEPLLLTFPCEDEGAAGERRELAKETVPCSVKASIAELPKEVVVPCSVKDSIAELPKESEPSSVKAPIAEVPKVLVPCSVRAPICELPKVLRPFSVRTSVAEPVKEVVPSSVGGSIAELPKESEPGLVKAPIAEVPKLLVPCAVRAPIAVEMQVDTDAGSSLEPENVPSEIVVENPLMSVKVEVGLSSKVEVEVKVAEGSSQVEVQRPTENFITEGALAALASYISESDSEDTDMSPKLKSRVRTSAPVEDMEGVEPGKGKSQEEVQGVLPLANTSSIAVLADASSRTEDLPEKGQDSGAVVDPPKLDKILPTLSAEVGEVARNSQIMITLNVANPNDATQPLSDIAPLEEKKQSSGNTSSESSKKRKRHLIKKHEQEQREQEVMTEKRIQRIVREDISRGKEKMRISLSASNGEDLPKGFYYITSSVVYQSAHVGISMARIGEDDRCTSCVGNCLDNRTPCECTRLTTGEYAYTVEGQLYPSFLKQELERKTDMKYLAFCPPGACPSVERTSDETCKGHVQRRFIKECWDKCGCTQLCGNRIVQRGIGRKLQVFWTECGKGWGVRTLEHLPAGTFVCEYVGEILTNTEMWNRNNVVHREAKHHFALQLDADWCSEKILKDEEALCLDGTFYGNIARFINHRCYDSNLIEIPVEIESPDHHYYHLAFFTSKDVVKNEELTWDYQLDFNDKDHQLQAFDCLCGSPYCRGKASWV</sequence>
<feature type="region of interest" description="Disordered" evidence="6">
    <location>
        <begin position="74"/>
        <end position="138"/>
    </location>
</feature>
<feature type="region of interest" description="Disordered" evidence="6">
    <location>
        <begin position="624"/>
        <end position="660"/>
    </location>
</feature>
<feature type="region of interest" description="Disordered" evidence="6">
    <location>
        <begin position="732"/>
        <end position="781"/>
    </location>
</feature>
<keyword evidence="3" id="KW-0489">Methyltransferase</keyword>
<dbReference type="AlphaFoldDB" id="A0A8T0J761"/>
<reference evidence="10" key="1">
    <citation type="submission" date="2020-06" db="EMBL/GenBank/DDBJ databases">
        <title>WGS assembly of Ceratodon purpureus strain R40.</title>
        <authorList>
            <person name="Carey S.B."/>
            <person name="Jenkins J."/>
            <person name="Shu S."/>
            <person name="Lovell J.T."/>
            <person name="Sreedasyam A."/>
            <person name="Maumus F."/>
            <person name="Tiley G.P."/>
            <person name="Fernandez-Pozo N."/>
            <person name="Barry K."/>
            <person name="Chen C."/>
            <person name="Wang M."/>
            <person name="Lipzen A."/>
            <person name="Daum C."/>
            <person name="Saski C.A."/>
            <person name="Payton A.C."/>
            <person name="Mcbreen J.C."/>
            <person name="Conrad R.E."/>
            <person name="Kollar L.M."/>
            <person name="Olsson S."/>
            <person name="Huttunen S."/>
            <person name="Landis J.B."/>
            <person name="Wickett N.J."/>
            <person name="Johnson M.G."/>
            <person name="Rensing S.A."/>
            <person name="Grimwood J."/>
            <person name="Schmutz J."/>
            <person name="Mcdaniel S.F."/>
        </authorList>
    </citation>
    <scope>NUCLEOTIDE SEQUENCE</scope>
    <source>
        <strain evidence="10">R40</strain>
    </source>
</reference>
<dbReference type="SMART" id="SM00317">
    <property type="entry name" value="SET"/>
    <property type="match status" value="1"/>
</dbReference>
<dbReference type="PROSITE" id="PS50280">
    <property type="entry name" value="SET"/>
    <property type="match status" value="1"/>
</dbReference>
<evidence type="ECO:0000313" key="10">
    <source>
        <dbReference type="EMBL" id="KAG0590799.1"/>
    </source>
</evidence>
<evidence type="ECO:0000259" key="7">
    <source>
        <dbReference type="PROSITE" id="PS50280"/>
    </source>
</evidence>
<feature type="domain" description="Post-SET" evidence="9">
    <location>
        <begin position="1091"/>
        <end position="1107"/>
    </location>
</feature>
<feature type="region of interest" description="Disordered" evidence="6">
    <location>
        <begin position="152"/>
        <end position="217"/>
    </location>
</feature>
<dbReference type="Pfam" id="PF10440">
    <property type="entry name" value="WIYLD"/>
    <property type="match status" value="1"/>
</dbReference>
<evidence type="ECO:0000256" key="4">
    <source>
        <dbReference type="ARBA" id="ARBA00022679"/>
    </source>
</evidence>
<organism evidence="10 11">
    <name type="scientific">Ceratodon purpureus</name>
    <name type="common">Fire moss</name>
    <name type="synonym">Dicranum purpureum</name>
    <dbReference type="NCBI Taxonomy" id="3225"/>
    <lineage>
        <taxon>Eukaryota</taxon>
        <taxon>Viridiplantae</taxon>
        <taxon>Streptophyta</taxon>
        <taxon>Embryophyta</taxon>
        <taxon>Bryophyta</taxon>
        <taxon>Bryophytina</taxon>
        <taxon>Bryopsida</taxon>
        <taxon>Dicranidae</taxon>
        <taxon>Pseudoditrichales</taxon>
        <taxon>Ditrichaceae</taxon>
        <taxon>Ceratodon</taxon>
    </lineage>
</organism>
<evidence type="ECO:0000256" key="3">
    <source>
        <dbReference type="ARBA" id="ARBA00022603"/>
    </source>
</evidence>
<feature type="compositionally biased region" description="Basic and acidic residues" evidence="6">
    <location>
        <begin position="682"/>
        <end position="692"/>
    </location>
</feature>
<evidence type="ECO:0000259" key="9">
    <source>
        <dbReference type="PROSITE" id="PS50868"/>
    </source>
</evidence>
<dbReference type="Pfam" id="PF00856">
    <property type="entry name" value="SET"/>
    <property type="match status" value="1"/>
</dbReference>
<protein>
    <submittedName>
        <fullName evidence="10">Uncharacterized protein</fullName>
    </submittedName>
</protein>
<dbReference type="PANTHER" id="PTHR46450">
    <property type="entry name" value="INACTIVE HISTONE-LYSINE N-METHYLTRANSFERASE SUVR1-RELATED"/>
    <property type="match status" value="1"/>
</dbReference>
<feature type="region of interest" description="Disordered" evidence="6">
    <location>
        <begin position="679"/>
        <end position="702"/>
    </location>
</feature>
<gene>
    <name evidence="10" type="ORF">KC19_1G127600</name>
</gene>
<dbReference type="InterPro" id="IPR003616">
    <property type="entry name" value="Post-SET_dom"/>
</dbReference>
<dbReference type="PROSITE" id="PS50867">
    <property type="entry name" value="PRE_SET"/>
    <property type="match status" value="1"/>
</dbReference>
<dbReference type="GO" id="GO:0042054">
    <property type="term" value="F:histone methyltransferase activity"/>
    <property type="evidence" value="ECO:0007669"/>
    <property type="project" value="InterPro"/>
</dbReference>
<comment type="caution">
    <text evidence="10">The sequence shown here is derived from an EMBL/GenBank/DDBJ whole genome shotgun (WGS) entry which is preliminary data.</text>
</comment>
<dbReference type="InterPro" id="IPR001214">
    <property type="entry name" value="SET_dom"/>
</dbReference>
<comment type="subcellular location">
    <subcellularLocation>
        <location evidence="1">Chromosome</location>
    </subcellularLocation>
</comment>
<keyword evidence="11" id="KW-1185">Reference proteome</keyword>
<keyword evidence="4" id="KW-0808">Transferase</keyword>
<dbReference type="InterPro" id="IPR043017">
    <property type="entry name" value="WIYLD_dom_sf"/>
</dbReference>
<dbReference type="Pfam" id="PF05033">
    <property type="entry name" value="Pre-SET"/>
    <property type="match status" value="1"/>
</dbReference>